<reference evidence="1 2" key="1">
    <citation type="submission" date="2016-06" db="EMBL/GenBank/DDBJ databases">
        <title>Genome sequence of endosymbiont of Candidatus Endolucinida thiodiazotropha.</title>
        <authorList>
            <person name="Poehlein A."/>
            <person name="Koenig S."/>
            <person name="Heiden S.E."/>
            <person name="Thuermer A."/>
            <person name="Voget S."/>
            <person name="Daniel R."/>
            <person name="Markert S."/>
            <person name="Gros O."/>
            <person name="Schweder T."/>
        </authorList>
    </citation>
    <scope>NUCLEOTIDE SEQUENCE [LARGE SCALE GENOMIC DNA]</scope>
    <source>
        <strain evidence="1 2">COS</strain>
    </source>
</reference>
<accession>A0A7Z0VJI1</accession>
<evidence type="ECO:0000313" key="1">
    <source>
        <dbReference type="EMBL" id="ODJ86684.1"/>
    </source>
</evidence>
<sequence>MAGVNRSSSCPRNLGVAYSRTRNSSNRVPLAWIRCRNASAPMACSSRTSRAWSASPNSCIAICRVPMERPTSMVFSTRARAMAGVNRSSSCSRNLGVAYSRTRNSSNRVPLAWIRCRNASAPMACSSRTSRAGSASANSRIAICRVPMERPAAMVFSTRARAMAGVNRSSSCPRNLGVAYSRTRNSSNRVPLAWISCRKA</sequence>
<name>A0A7Z0VJI1_9GAMM</name>
<protein>
    <submittedName>
        <fullName evidence="1">Uncharacterized protein</fullName>
    </submittedName>
</protein>
<evidence type="ECO:0000313" key="2">
    <source>
        <dbReference type="Proteomes" id="UP000094769"/>
    </source>
</evidence>
<gene>
    <name evidence="1" type="ORF">CODIS_31680</name>
</gene>
<dbReference type="AlphaFoldDB" id="A0A7Z0VJI1"/>
<proteinExistence type="predicted"/>
<organism evidence="1 2">
    <name type="scientific">Candidatus Thiodiazotropha endolucinida</name>
    <dbReference type="NCBI Taxonomy" id="1655433"/>
    <lineage>
        <taxon>Bacteria</taxon>
        <taxon>Pseudomonadati</taxon>
        <taxon>Pseudomonadota</taxon>
        <taxon>Gammaproteobacteria</taxon>
        <taxon>Chromatiales</taxon>
        <taxon>Sedimenticolaceae</taxon>
        <taxon>Candidatus Thiodiazotropha</taxon>
    </lineage>
</organism>
<comment type="caution">
    <text evidence="1">The sequence shown here is derived from an EMBL/GenBank/DDBJ whole genome shotgun (WGS) entry which is preliminary data.</text>
</comment>
<dbReference type="Proteomes" id="UP000094769">
    <property type="component" value="Unassembled WGS sequence"/>
</dbReference>
<keyword evidence="2" id="KW-1185">Reference proteome</keyword>
<dbReference type="EMBL" id="MARB01000019">
    <property type="protein sequence ID" value="ODJ86684.1"/>
    <property type="molecule type" value="Genomic_DNA"/>
</dbReference>